<evidence type="ECO:0000256" key="2">
    <source>
        <dbReference type="ARBA" id="ARBA00004308"/>
    </source>
</evidence>
<evidence type="ECO:0000256" key="1">
    <source>
        <dbReference type="ARBA" id="ARBA00004167"/>
    </source>
</evidence>
<evidence type="ECO:0000256" key="6">
    <source>
        <dbReference type="ARBA" id="ARBA00023136"/>
    </source>
</evidence>
<comment type="caution">
    <text evidence="12">The sequence shown here is derived from an EMBL/GenBank/DDBJ whole genome shotgun (WGS) entry which is preliminary data.</text>
</comment>
<dbReference type="SUPFAM" id="SSF57424">
    <property type="entry name" value="LDL receptor-like module"/>
    <property type="match status" value="2"/>
</dbReference>
<dbReference type="Proteomes" id="UP000663828">
    <property type="component" value="Unassembled WGS sequence"/>
</dbReference>
<dbReference type="GO" id="GO:0012505">
    <property type="term" value="C:endomembrane system"/>
    <property type="evidence" value="ECO:0007669"/>
    <property type="project" value="UniProtKB-SubCell"/>
</dbReference>
<dbReference type="Pfam" id="PF00057">
    <property type="entry name" value="Ldl_recept_a"/>
    <property type="match status" value="2"/>
</dbReference>
<keyword evidence="4" id="KW-0677">Repeat</keyword>
<dbReference type="GO" id="GO:0016192">
    <property type="term" value="P:vesicle-mediated transport"/>
    <property type="evidence" value="ECO:0007669"/>
    <property type="project" value="UniProtKB-ARBA"/>
</dbReference>
<dbReference type="Gene3D" id="2.10.25.10">
    <property type="entry name" value="Laminin"/>
    <property type="match status" value="1"/>
</dbReference>
<accession>A0A814S0M1</accession>
<evidence type="ECO:0000256" key="9">
    <source>
        <dbReference type="PROSITE-ProRule" id="PRU00124"/>
    </source>
</evidence>
<evidence type="ECO:0000313" key="12">
    <source>
        <dbReference type="EMBL" id="CAF1141064.1"/>
    </source>
</evidence>
<evidence type="ECO:0000259" key="11">
    <source>
        <dbReference type="PROSITE" id="PS50026"/>
    </source>
</evidence>
<feature type="disulfide bond" evidence="8">
    <location>
        <begin position="898"/>
        <end position="908"/>
    </location>
</feature>
<dbReference type="Gene3D" id="4.10.400.10">
    <property type="entry name" value="Low-density Lipoprotein Receptor"/>
    <property type="match status" value="2"/>
</dbReference>
<dbReference type="SUPFAM" id="SSF57196">
    <property type="entry name" value="EGF/Laminin"/>
    <property type="match status" value="1"/>
</dbReference>
<keyword evidence="3" id="KW-0812">Transmembrane</keyword>
<dbReference type="InterPro" id="IPR000742">
    <property type="entry name" value="EGF"/>
</dbReference>
<gene>
    <name evidence="12" type="ORF">XAT740_LOCUS20424</name>
</gene>
<feature type="disulfide bond" evidence="9">
    <location>
        <begin position="218"/>
        <end position="230"/>
    </location>
</feature>
<dbReference type="InterPro" id="IPR002172">
    <property type="entry name" value="LDrepeatLR_classA_rpt"/>
</dbReference>
<dbReference type="InterPro" id="IPR023415">
    <property type="entry name" value="LDLR_class-A_CS"/>
</dbReference>
<feature type="chain" id="PRO_5032970542" description="EGF-like domain-containing protein" evidence="10">
    <location>
        <begin position="19"/>
        <end position="1091"/>
    </location>
</feature>
<evidence type="ECO:0000256" key="4">
    <source>
        <dbReference type="ARBA" id="ARBA00022737"/>
    </source>
</evidence>
<evidence type="ECO:0000256" key="10">
    <source>
        <dbReference type="SAM" id="SignalP"/>
    </source>
</evidence>
<keyword evidence="7 8" id="KW-1015">Disulfide bond</keyword>
<reference evidence="12" key="1">
    <citation type="submission" date="2021-02" db="EMBL/GenBank/DDBJ databases">
        <authorList>
            <person name="Nowell W R."/>
        </authorList>
    </citation>
    <scope>NUCLEOTIDE SEQUENCE</scope>
</reference>
<dbReference type="CDD" id="cd00054">
    <property type="entry name" value="EGF_CA"/>
    <property type="match status" value="1"/>
</dbReference>
<feature type="disulfide bond" evidence="9">
    <location>
        <begin position="700"/>
        <end position="715"/>
    </location>
</feature>
<dbReference type="Pfam" id="PF00008">
    <property type="entry name" value="EGF"/>
    <property type="match status" value="1"/>
</dbReference>
<keyword evidence="6" id="KW-0472">Membrane</keyword>
<keyword evidence="5" id="KW-1133">Transmembrane helix</keyword>
<dbReference type="PROSITE" id="PS50026">
    <property type="entry name" value="EGF_3"/>
    <property type="match status" value="2"/>
</dbReference>
<evidence type="ECO:0000256" key="3">
    <source>
        <dbReference type="ARBA" id="ARBA00022692"/>
    </source>
</evidence>
<dbReference type="SMART" id="SM00181">
    <property type="entry name" value="EGF"/>
    <property type="match status" value="2"/>
</dbReference>
<organism evidence="12 13">
    <name type="scientific">Adineta ricciae</name>
    <name type="common">Rotifer</name>
    <dbReference type="NCBI Taxonomy" id="249248"/>
    <lineage>
        <taxon>Eukaryota</taxon>
        <taxon>Metazoa</taxon>
        <taxon>Spiralia</taxon>
        <taxon>Gnathifera</taxon>
        <taxon>Rotifera</taxon>
        <taxon>Eurotatoria</taxon>
        <taxon>Bdelloidea</taxon>
        <taxon>Adinetida</taxon>
        <taxon>Adinetidae</taxon>
        <taxon>Adineta</taxon>
    </lineage>
</organism>
<evidence type="ECO:0000256" key="5">
    <source>
        <dbReference type="ARBA" id="ARBA00022989"/>
    </source>
</evidence>
<keyword evidence="8" id="KW-0245">EGF-like domain</keyword>
<dbReference type="InterPro" id="IPR050685">
    <property type="entry name" value="LDLR"/>
</dbReference>
<dbReference type="PROSITE" id="PS00022">
    <property type="entry name" value="EGF_1"/>
    <property type="match status" value="2"/>
</dbReference>
<feature type="disulfide bond" evidence="8">
    <location>
        <begin position="923"/>
        <end position="932"/>
    </location>
</feature>
<feature type="domain" description="EGF-like" evidence="11">
    <location>
        <begin position="894"/>
        <end position="933"/>
    </location>
</feature>
<dbReference type="EMBL" id="CAJNOR010001427">
    <property type="protein sequence ID" value="CAF1141064.1"/>
    <property type="molecule type" value="Genomic_DNA"/>
</dbReference>
<dbReference type="PANTHER" id="PTHR24270:SF62">
    <property type="entry name" value="LOW-DENSITY LIPOPROTEIN RECEPTOR-RELATED PROTEIN 2"/>
    <property type="match status" value="1"/>
</dbReference>
<evidence type="ECO:0000256" key="7">
    <source>
        <dbReference type="ARBA" id="ARBA00023157"/>
    </source>
</evidence>
<feature type="disulfide bond" evidence="8">
    <location>
        <begin position="980"/>
        <end position="989"/>
    </location>
</feature>
<dbReference type="SMART" id="SM00192">
    <property type="entry name" value="LDLa"/>
    <property type="match status" value="5"/>
</dbReference>
<dbReference type="PROSITE" id="PS01186">
    <property type="entry name" value="EGF_2"/>
    <property type="match status" value="1"/>
</dbReference>
<protein>
    <recommendedName>
        <fullName evidence="11">EGF-like domain-containing protein</fullName>
    </recommendedName>
</protein>
<dbReference type="GO" id="GO:0005886">
    <property type="term" value="C:plasma membrane"/>
    <property type="evidence" value="ECO:0007669"/>
    <property type="project" value="TreeGrafter"/>
</dbReference>
<dbReference type="CDD" id="cd00112">
    <property type="entry name" value="LDLa"/>
    <property type="match status" value="2"/>
</dbReference>
<comment type="caution">
    <text evidence="8">Lacks conserved residue(s) required for the propagation of feature annotation.</text>
</comment>
<dbReference type="AlphaFoldDB" id="A0A814S0M1"/>
<evidence type="ECO:0000313" key="13">
    <source>
        <dbReference type="Proteomes" id="UP000663828"/>
    </source>
</evidence>
<evidence type="ECO:0000256" key="8">
    <source>
        <dbReference type="PROSITE-ProRule" id="PRU00076"/>
    </source>
</evidence>
<keyword evidence="13" id="KW-1185">Reference proteome</keyword>
<dbReference type="PROSITE" id="PS01209">
    <property type="entry name" value="LDLRA_1"/>
    <property type="match status" value="1"/>
</dbReference>
<dbReference type="InterPro" id="IPR036055">
    <property type="entry name" value="LDL_receptor-like_sf"/>
</dbReference>
<feature type="domain" description="EGF-like" evidence="11">
    <location>
        <begin position="947"/>
        <end position="990"/>
    </location>
</feature>
<sequence length="1091" mass="127526">MLLARNLLFFLFIYLGKLEIQINFHLTEFEDENNDTQHDCLQAAARVEDKYDIRQIISYCIDDWPSKFNITDTGFDPKFNFSQLSKQNVTTEQLYLWSAPIDLIEEYQLYLNQLPHSDRTLLASKLFYNCTLPYFGSKCQYKLITTYVNYTSFNEVVYDYYFFNRYKPTEFTCYSHLECDRGPSPACLDWTEICDGKIDCFNDEVDEKDCWQLEMHQCGENEFRCSYGQCVPVAFVFDNPFTPDCLDQSDEIRVSLEYLEKFEFVTNEPIFKLEDVSCRRLYNTRSSSTPFLSSSCLYEREMLLSKAIFSIKPNLLHDECWTAMKCIIQMPDSLLPTLTNYFRPPRTNCTVFCRNGFCDAMVQKHCPNVMYVPAYPIFNGHVYIGYAKTETNYRQHPLKPTYICFDNSRFHIPNDGKTLFMSDNRTCRLYEDAIVNWYYTHEVRWLQRYVLLAERWLNRVVRSNYNASSIFSESSAYQCANSEKRILKTQVFDGISDCYDADDEDLSKLQDTHFMKQLPNVFKCPGTDQYVPAHKVNDGEECNCQTSDNTFCADEVSDRLYFRKKISFQTICDNWDHLLWRPTNDSQETDETNCEYWPLIHVYNRCDGFWHFPNGSDEVDCDLLLMSLLNCSKNSHICISIQTKSLICLPIEKANDGIIDCIGAADEPSFCDRRNQNYRSTPFYCRANKESSCIAGNSLCDGIFDCVDGEDENACSRDDVKYPTVESGICTLNYRLHGSVFAKVLCRLFYNTEKRLETYFTFDPNSNPLKQPLSFKSDSEEILPSYRPEKFDFYQQRCHRGFPLQIFLNKDTNLIRDICLCPPSFYGDTCQYQNQRISITLQFRAPSNSSETPFLFVVLLIDDSDERLIHLVNYTFLPVHRLAFQLDIPHSDDIIETCADQQCLHGKCIKYFNDLNRTSFCQCYGGWSGRHCHIQYKCSCSSESLCLDYICQSQPCMNGGTCVRTDDAELSSANRFICICPKYFFGVRCELARTKLLISYDESLDPHLVIFIHFIEVQINNFPIRTTTFKRILLGQNSISIYWSFPFHVVLVELPNQRYYLALMQKKYTYKRIIPLSDELASSHVLFRLYT</sequence>
<keyword evidence="10" id="KW-0732">Signal</keyword>
<dbReference type="PANTHER" id="PTHR24270">
    <property type="entry name" value="LOW-DENSITY LIPOPROTEIN RECEPTOR-RELATED"/>
    <property type="match status" value="1"/>
</dbReference>
<dbReference type="PROSITE" id="PS50068">
    <property type="entry name" value="LDLRA_2"/>
    <property type="match status" value="2"/>
</dbReference>
<dbReference type="PRINTS" id="PR00261">
    <property type="entry name" value="LDLRECEPTOR"/>
</dbReference>
<feature type="signal peptide" evidence="10">
    <location>
        <begin position="1"/>
        <end position="18"/>
    </location>
</feature>
<comment type="subcellular location">
    <subcellularLocation>
        <location evidence="2">Endomembrane system</location>
    </subcellularLocation>
    <subcellularLocation>
        <location evidence="1">Membrane</location>
        <topology evidence="1">Single-pass membrane protein</topology>
    </subcellularLocation>
</comment>
<proteinExistence type="predicted"/>
<name>A0A814S0M1_ADIRI</name>